<evidence type="ECO:0000256" key="2">
    <source>
        <dbReference type="ARBA" id="ARBA00004329"/>
    </source>
</evidence>
<dbReference type="GO" id="GO:0061709">
    <property type="term" value="P:reticulophagy"/>
    <property type="evidence" value="ECO:0007669"/>
    <property type="project" value="TreeGrafter"/>
</dbReference>
<dbReference type="PANTHER" id="PTHR13222:SF1">
    <property type="entry name" value="RB1-INDUCIBLE COILED-COIL PROTEIN 1"/>
    <property type="match status" value="1"/>
</dbReference>
<keyword evidence="17" id="KW-0472">Membrane</keyword>
<dbReference type="SUPFAM" id="SSF54236">
    <property type="entry name" value="Ubiquitin-like"/>
    <property type="match status" value="1"/>
</dbReference>
<evidence type="ECO:0000256" key="11">
    <source>
        <dbReference type="ARBA" id="ARBA00023228"/>
    </source>
</evidence>
<dbReference type="GO" id="GO:0000422">
    <property type="term" value="P:autophagy of mitochondrion"/>
    <property type="evidence" value="ECO:0007669"/>
    <property type="project" value="TreeGrafter"/>
</dbReference>
<dbReference type="InterPro" id="IPR040040">
    <property type="entry name" value="ATG11"/>
</dbReference>
<keyword evidence="6" id="KW-0597">Phosphoprotein</keyword>
<dbReference type="GO" id="GO:0005829">
    <property type="term" value="C:cytosol"/>
    <property type="evidence" value="ECO:0007669"/>
    <property type="project" value="UniProtKB-SubCell"/>
</dbReference>
<comment type="subcellular location">
    <subcellularLocation>
        <location evidence="4">Cytoplasm</location>
        <location evidence="4">Cytosol</location>
    </subcellularLocation>
    <subcellularLocation>
        <location evidence="3">Lysosome</location>
    </subcellularLocation>
    <subcellularLocation>
        <location evidence="1">Nucleus</location>
    </subcellularLocation>
    <subcellularLocation>
        <location evidence="2">Preautophagosomal structure</location>
    </subcellularLocation>
</comment>
<evidence type="ECO:0000256" key="9">
    <source>
        <dbReference type="ARBA" id="ARBA00023054"/>
    </source>
</evidence>
<keyword evidence="12" id="KW-0539">Nucleus</keyword>
<evidence type="ECO:0000256" key="8">
    <source>
        <dbReference type="ARBA" id="ARBA00023015"/>
    </source>
</evidence>
<protein>
    <recommendedName>
        <fullName evidence="15">RB1-inducible coiled-coil protein 1</fullName>
    </recommendedName>
    <alternativeName>
        <fullName evidence="16">FAK family kinase-interacting protein of 200 kDa</fullName>
    </alternativeName>
</protein>
<sequence length="263" mass="29508">MKLYVFLVNTGTTLTFDTELAVQNVADLKHAIQTKYKIAIQHQVLVVNGGECMAPDRRVCSYSAGTDTNPIFLFNKEMILCERPPAIPKTTFSAENEMELKVEESLMMPAVFHTVASRTQLAVAIGNLNFLLVGVFCISCDVAVVIIKLSVLASFSLRNGNKNEKLCGHFGCIKPWLVVENGKNPAFPENFCSLEEMYEVAKKLCSFCEGLVHDEHLQHQGWAAIMANLEDCTYSYQKLLFKFENVYSSYLQSIDDIKLKLTQ</sequence>
<dbReference type="GO" id="GO:0034045">
    <property type="term" value="C:phagophore assembly site membrane"/>
    <property type="evidence" value="ECO:0007669"/>
    <property type="project" value="TreeGrafter"/>
</dbReference>
<comment type="function">
    <text evidence="14">Involved in autophagy. Regulates early events but also late events of autophagosome formation through direct interaction with Atg16L1. Required for the formation of the autophagosome-like double-membrane structure that surrounds the Salmonella-containing vacuole (SCV) during S.typhimurium infection and subsequent xenophagy. Involved in repair of DNA damage caused by ionizing radiation, which subsequently improves cell survival by decreasing apoptosis. Inhibits PTK2/FAK1 and PTK2B/PYK2 kinase activity, affecting their downstream signaling pathways. Plays a role as a modulator of TGF-beta-signaling by restricting substrate specificity of RNF111. Functions as a DNA-binding transcription factor. Is a potent regulator of the RB1 pathway through induction of RB1 expression. Plays a crucial role in muscular differentiation. Plays an indispensable role in fetal hematopoiesis and in the regulation of neuronal homeostasis.</text>
</comment>
<evidence type="ECO:0000313" key="18">
    <source>
        <dbReference type="EMBL" id="KQK84651.1"/>
    </source>
</evidence>
<comment type="caution">
    <text evidence="18">The sequence shown here is derived from an EMBL/GenBank/DDBJ whole genome shotgun (WGS) entry which is preliminary data.</text>
</comment>
<evidence type="ECO:0000256" key="17">
    <source>
        <dbReference type="SAM" id="Phobius"/>
    </source>
</evidence>
<keyword evidence="10" id="KW-0804">Transcription</keyword>
<dbReference type="Gene3D" id="3.10.20.90">
    <property type="entry name" value="Phosphatidylinositol 3-kinase Catalytic Subunit, Chain A, domain 1"/>
    <property type="match status" value="1"/>
</dbReference>
<dbReference type="GO" id="GO:0008285">
    <property type="term" value="P:negative regulation of cell population proliferation"/>
    <property type="evidence" value="ECO:0007669"/>
    <property type="project" value="UniProtKB-ARBA"/>
</dbReference>
<dbReference type="GO" id="GO:0061723">
    <property type="term" value="P:glycophagy"/>
    <property type="evidence" value="ECO:0007669"/>
    <property type="project" value="TreeGrafter"/>
</dbReference>
<name>A0A0Q3PTV6_AMAAE</name>
<dbReference type="GO" id="GO:0005764">
    <property type="term" value="C:lysosome"/>
    <property type="evidence" value="ECO:0007669"/>
    <property type="project" value="UniProtKB-SubCell"/>
</dbReference>
<evidence type="ECO:0000256" key="13">
    <source>
        <dbReference type="ARBA" id="ARBA00023306"/>
    </source>
</evidence>
<gene>
    <name evidence="18" type="ORF">AAES_47837</name>
</gene>
<dbReference type="GO" id="GO:0060090">
    <property type="term" value="F:molecular adaptor activity"/>
    <property type="evidence" value="ECO:0007669"/>
    <property type="project" value="TreeGrafter"/>
</dbReference>
<dbReference type="CDD" id="cd17060">
    <property type="entry name" value="Ubl_RB1CC1"/>
    <property type="match status" value="1"/>
</dbReference>
<keyword evidence="19" id="KW-1185">Reference proteome</keyword>
<dbReference type="FunFam" id="3.10.20.90:FF:000049">
    <property type="entry name" value="RB1-inducible coiled-coil protein 1 isoform X1"/>
    <property type="match status" value="1"/>
</dbReference>
<reference evidence="18 19" key="1">
    <citation type="submission" date="2015-10" db="EMBL/GenBank/DDBJ databases">
        <authorList>
            <person name="Gilbert D.G."/>
        </authorList>
    </citation>
    <scope>NUCLEOTIDE SEQUENCE [LARGE SCALE GENOMIC DNA]</scope>
    <source>
        <strain evidence="18">FVVF132</strain>
    </source>
</reference>
<dbReference type="AlphaFoldDB" id="A0A0Q3PTV6"/>
<keyword evidence="7" id="KW-0072">Autophagy</keyword>
<keyword evidence="8" id="KW-0805">Transcription regulation</keyword>
<dbReference type="GO" id="GO:0000045">
    <property type="term" value="P:autophagosome assembly"/>
    <property type="evidence" value="ECO:0007669"/>
    <property type="project" value="InterPro"/>
</dbReference>
<evidence type="ECO:0000256" key="10">
    <source>
        <dbReference type="ARBA" id="ARBA00023163"/>
    </source>
</evidence>
<dbReference type="STRING" id="12930.A0A0Q3PTV6"/>
<proteinExistence type="predicted"/>
<dbReference type="Proteomes" id="UP000051836">
    <property type="component" value="Unassembled WGS sequence"/>
</dbReference>
<dbReference type="GO" id="GO:0034727">
    <property type="term" value="P:piecemeal microautophagy of the nucleus"/>
    <property type="evidence" value="ECO:0007669"/>
    <property type="project" value="TreeGrafter"/>
</dbReference>
<dbReference type="GO" id="GO:1990316">
    <property type="term" value="C:Atg1/ULK1 kinase complex"/>
    <property type="evidence" value="ECO:0007669"/>
    <property type="project" value="TreeGrafter"/>
</dbReference>
<evidence type="ECO:0000256" key="6">
    <source>
        <dbReference type="ARBA" id="ARBA00022553"/>
    </source>
</evidence>
<keyword evidence="5" id="KW-0963">Cytoplasm</keyword>
<evidence type="ECO:0000256" key="3">
    <source>
        <dbReference type="ARBA" id="ARBA00004371"/>
    </source>
</evidence>
<keyword evidence="17" id="KW-0812">Transmembrane</keyword>
<dbReference type="GO" id="GO:0005634">
    <property type="term" value="C:nucleus"/>
    <property type="evidence" value="ECO:0007669"/>
    <property type="project" value="UniProtKB-SubCell"/>
</dbReference>
<evidence type="ECO:0000256" key="1">
    <source>
        <dbReference type="ARBA" id="ARBA00004123"/>
    </source>
</evidence>
<evidence type="ECO:0000256" key="12">
    <source>
        <dbReference type="ARBA" id="ARBA00023242"/>
    </source>
</evidence>
<evidence type="ECO:0000256" key="5">
    <source>
        <dbReference type="ARBA" id="ARBA00022490"/>
    </source>
</evidence>
<dbReference type="InterPro" id="IPR029071">
    <property type="entry name" value="Ubiquitin-like_domsf"/>
</dbReference>
<evidence type="ECO:0000256" key="16">
    <source>
        <dbReference type="ARBA" id="ARBA00080154"/>
    </source>
</evidence>
<dbReference type="OrthoDB" id="447953at2759"/>
<accession>A0A0Q3PTV6</accession>
<evidence type="ECO:0000256" key="14">
    <source>
        <dbReference type="ARBA" id="ARBA00053494"/>
    </source>
</evidence>
<keyword evidence="13" id="KW-0131">Cell cycle</keyword>
<keyword evidence="17" id="KW-1133">Transmembrane helix</keyword>
<dbReference type="GO" id="GO:0019901">
    <property type="term" value="F:protein kinase binding"/>
    <property type="evidence" value="ECO:0007669"/>
    <property type="project" value="UniProtKB-ARBA"/>
</dbReference>
<keyword evidence="9" id="KW-0175">Coiled coil</keyword>
<dbReference type="GO" id="GO:0031090">
    <property type="term" value="C:organelle membrane"/>
    <property type="evidence" value="ECO:0007669"/>
    <property type="project" value="UniProtKB-ARBA"/>
</dbReference>
<dbReference type="PANTHER" id="PTHR13222">
    <property type="entry name" value="RB1-INDUCIBLE COILED-COIL"/>
    <property type="match status" value="1"/>
</dbReference>
<evidence type="ECO:0000256" key="15">
    <source>
        <dbReference type="ARBA" id="ARBA00069790"/>
    </source>
</evidence>
<feature type="transmembrane region" description="Helical" evidence="17">
    <location>
        <begin position="130"/>
        <end position="155"/>
    </location>
</feature>
<dbReference type="GO" id="GO:0034517">
    <property type="term" value="P:ribophagy"/>
    <property type="evidence" value="ECO:0007669"/>
    <property type="project" value="TreeGrafter"/>
</dbReference>
<evidence type="ECO:0000256" key="7">
    <source>
        <dbReference type="ARBA" id="ARBA00023006"/>
    </source>
</evidence>
<evidence type="ECO:0000256" key="4">
    <source>
        <dbReference type="ARBA" id="ARBA00004514"/>
    </source>
</evidence>
<dbReference type="EMBL" id="LMAW01001047">
    <property type="protein sequence ID" value="KQK84651.1"/>
    <property type="molecule type" value="Genomic_DNA"/>
</dbReference>
<evidence type="ECO:0000313" key="19">
    <source>
        <dbReference type="Proteomes" id="UP000051836"/>
    </source>
</evidence>
<keyword evidence="11" id="KW-0458">Lysosome</keyword>
<organism evidence="18 19">
    <name type="scientific">Amazona aestiva</name>
    <name type="common">Blue-fronted Amazon parrot</name>
    <dbReference type="NCBI Taxonomy" id="12930"/>
    <lineage>
        <taxon>Eukaryota</taxon>
        <taxon>Metazoa</taxon>
        <taxon>Chordata</taxon>
        <taxon>Craniata</taxon>
        <taxon>Vertebrata</taxon>
        <taxon>Euteleostomi</taxon>
        <taxon>Archelosauria</taxon>
        <taxon>Archosauria</taxon>
        <taxon>Dinosauria</taxon>
        <taxon>Saurischia</taxon>
        <taxon>Theropoda</taxon>
        <taxon>Coelurosauria</taxon>
        <taxon>Aves</taxon>
        <taxon>Neognathae</taxon>
        <taxon>Neoaves</taxon>
        <taxon>Telluraves</taxon>
        <taxon>Australaves</taxon>
        <taxon>Psittaciformes</taxon>
        <taxon>Psittacidae</taxon>
        <taxon>Amazona</taxon>
    </lineage>
</organism>